<name>A0A0A9ZG19_LYGHE</name>
<keyword evidence="2" id="KW-0863">Zinc-finger</keyword>
<feature type="compositionally biased region" description="Polar residues" evidence="4">
    <location>
        <begin position="235"/>
        <end position="245"/>
    </location>
</feature>
<sequence length="340" mass="38533">RTSTMSHVTFITGGSRQEADVVFSKGYKFTFHKTLSGGVRRWWCSARGGQIKCRSYLKTDGNEVIDQTAHNHEPTVSEETCNLQATVKRKLTDMECSDLPSKVVLSALGDLPHVDVTNEELSNLKRIAYRKKRKRTPTLPQSRPEGEYVMSQMNALRETEDVKREPEDVYDDTQLSCSSLRSEDENLFLTADSPGTHEFAACDDENLQPSAGDTVQTSQQYNTTSGDRNPHEPVPTSTATNHQFTVNDDENPLRLQVGSSNIDDHPTVHQRPSKRQRLDDDGEDRFDIIGRTFAMKMRGLPKTQMLIAERLMNETMFRAEMGLLNLNYRLTCGIETRKRV</sequence>
<protein>
    <submittedName>
        <fullName evidence="6">Rho-related GTP-binding protein RhoE</fullName>
    </submittedName>
</protein>
<evidence type="ECO:0000256" key="3">
    <source>
        <dbReference type="ARBA" id="ARBA00022833"/>
    </source>
</evidence>
<accession>A0A0A9ZG19</accession>
<dbReference type="EMBL" id="GBHO01001171">
    <property type="protein sequence ID" value="JAG42433.1"/>
    <property type="molecule type" value="Transcribed_RNA"/>
</dbReference>
<reference evidence="6" key="1">
    <citation type="journal article" date="2014" name="PLoS ONE">
        <title>Transcriptome-Based Identification of ABC Transporters in the Western Tarnished Plant Bug Lygus hesperus.</title>
        <authorList>
            <person name="Hull J.J."/>
            <person name="Chaney K."/>
            <person name="Geib S.M."/>
            <person name="Fabrick J.A."/>
            <person name="Brent C.S."/>
            <person name="Walsh D."/>
            <person name="Lavine L.C."/>
        </authorList>
    </citation>
    <scope>NUCLEOTIDE SEQUENCE</scope>
</reference>
<feature type="compositionally biased region" description="Polar residues" evidence="4">
    <location>
        <begin position="208"/>
        <end position="227"/>
    </location>
</feature>
<keyword evidence="3" id="KW-0862">Zinc</keyword>
<dbReference type="InterPro" id="IPR007588">
    <property type="entry name" value="Znf_FLYWCH"/>
</dbReference>
<feature type="region of interest" description="Disordered" evidence="4">
    <location>
        <begin position="258"/>
        <end position="281"/>
    </location>
</feature>
<keyword evidence="1" id="KW-0479">Metal-binding</keyword>
<evidence type="ECO:0000313" key="6">
    <source>
        <dbReference type="EMBL" id="JAG42433.1"/>
    </source>
</evidence>
<dbReference type="AlphaFoldDB" id="A0A0A9ZG19"/>
<gene>
    <name evidence="6" type="primary">RND3_1</name>
    <name evidence="6" type="ORF">CM83_47662</name>
</gene>
<feature type="non-terminal residue" evidence="6">
    <location>
        <position position="1"/>
    </location>
</feature>
<evidence type="ECO:0000256" key="2">
    <source>
        <dbReference type="ARBA" id="ARBA00022771"/>
    </source>
</evidence>
<evidence type="ECO:0000256" key="4">
    <source>
        <dbReference type="SAM" id="MobiDB-lite"/>
    </source>
</evidence>
<organism evidence="6">
    <name type="scientific">Lygus hesperus</name>
    <name type="common">Western plant bug</name>
    <dbReference type="NCBI Taxonomy" id="30085"/>
    <lineage>
        <taxon>Eukaryota</taxon>
        <taxon>Metazoa</taxon>
        <taxon>Ecdysozoa</taxon>
        <taxon>Arthropoda</taxon>
        <taxon>Hexapoda</taxon>
        <taxon>Insecta</taxon>
        <taxon>Pterygota</taxon>
        <taxon>Neoptera</taxon>
        <taxon>Paraneoptera</taxon>
        <taxon>Hemiptera</taxon>
        <taxon>Heteroptera</taxon>
        <taxon>Panheteroptera</taxon>
        <taxon>Cimicomorpha</taxon>
        <taxon>Miridae</taxon>
        <taxon>Mirini</taxon>
        <taxon>Lygus</taxon>
    </lineage>
</organism>
<evidence type="ECO:0000256" key="1">
    <source>
        <dbReference type="ARBA" id="ARBA00022723"/>
    </source>
</evidence>
<dbReference type="Pfam" id="PF04500">
    <property type="entry name" value="FLYWCH"/>
    <property type="match status" value="1"/>
</dbReference>
<feature type="region of interest" description="Disordered" evidence="4">
    <location>
        <begin position="208"/>
        <end position="245"/>
    </location>
</feature>
<proteinExistence type="predicted"/>
<reference evidence="6" key="2">
    <citation type="submission" date="2014-07" db="EMBL/GenBank/DDBJ databases">
        <authorList>
            <person name="Hull J."/>
        </authorList>
    </citation>
    <scope>NUCLEOTIDE SEQUENCE</scope>
</reference>
<dbReference type="GO" id="GO:0008270">
    <property type="term" value="F:zinc ion binding"/>
    <property type="evidence" value="ECO:0007669"/>
    <property type="project" value="UniProtKB-KW"/>
</dbReference>
<feature type="domain" description="FLYWCH-type" evidence="5">
    <location>
        <begin position="15"/>
        <end position="72"/>
    </location>
</feature>
<dbReference type="Gene3D" id="2.20.25.240">
    <property type="match status" value="1"/>
</dbReference>
<evidence type="ECO:0000259" key="5">
    <source>
        <dbReference type="Pfam" id="PF04500"/>
    </source>
</evidence>